<evidence type="ECO:0000313" key="2">
    <source>
        <dbReference type="EMBL" id="KAK3609580.1"/>
    </source>
</evidence>
<accession>A0AAE0TGR1</accession>
<dbReference type="EMBL" id="JAEAOA010001197">
    <property type="protein sequence ID" value="KAK3609580.1"/>
    <property type="molecule type" value="Genomic_DNA"/>
</dbReference>
<reference evidence="2" key="3">
    <citation type="submission" date="2023-05" db="EMBL/GenBank/DDBJ databases">
        <authorList>
            <person name="Smith C.H."/>
        </authorList>
    </citation>
    <scope>NUCLEOTIDE SEQUENCE</scope>
    <source>
        <strain evidence="2">CHS0354</strain>
        <tissue evidence="2">Mantle</tissue>
    </source>
</reference>
<dbReference type="Proteomes" id="UP001195483">
    <property type="component" value="Unassembled WGS sequence"/>
</dbReference>
<evidence type="ECO:0000256" key="1">
    <source>
        <dbReference type="SAM" id="MobiDB-lite"/>
    </source>
</evidence>
<feature type="region of interest" description="Disordered" evidence="1">
    <location>
        <begin position="1"/>
        <end position="20"/>
    </location>
</feature>
<comment type="caution">
    <text evidence="2">The sequence shown here is derived from an EMBL/GenBank/DDBJ whole genome shotgun (WGS) entry which is preliminary data.</text>
</comment>
<keyword evidence="3" id="KW-1185">Reference proteome</keyword>
<reference evidence="2" key="2">
    <citation type="journal article" date="2021" name="Genome Biol. Evol.">
        <title>Developing a high-quality reference genome for a parasitic bivalve with doubly uniparental inheritance (Bivalvia: Unionida).</title>
        <authorList>
            <person name="Smith C.H."/>
        </authorList>
    </citation>
    <scope>NUCLEOTIDE SEQUENCE</scope>
    <source>
        <strain evidence="2">CHS0354</strain>
        <tissue evidence="2">Mantle</tissue>
    </source>
</reference>
<organism evidence="2 3">
    <name type="scientific">Potamilus streckersoni</name>
    <dbReference type="NCBI Taxonomy" id="2493646"/>
    <lineage>
        <taxon>Eukaryota</taxon>
        <taxon>Metazoa</taxon>
        <taxon>Spiralia</taxon>
        <taxon>Lophotrochozoa</taxon>
        <taxon>Mollusca</taxon>
        <taxon>Bivalvia</taxon>
        <taxon>Autobranchia</taxon>
        <taxon>Heteroconchia</taxon>
        <taxon>Palaeoheterodonta</taxon>
        <taxon>Unionida</taxon>
        <taxon>Unionoidea</taxon>
        <taxon>Unionidae</taxon>
        <taxon>Ambleminae</taxon>
        <taxon>Lampsilini</taxon>
        <taxon>Potamilus</taxon>
    </lineage>
</organism>
<dbReference type="AlphaFoldDB" id="A0AAE0TGR1"/>
<proteinExistence type="predicted"/>
<gene>
    <name evidence="2" type="ORF">CHS0354_019594</name>
</gene>
<evidence type="ECO:0000313" key="3">
    <source>
        <dbReference type="Proteomes" id="UP001195483"/>
    </source>
</evidence>
<protein>
    <submittedName>
        <fullName evidence="2">Uncharacterized protein</fullName>
    </submittedName>
</protein>
<name>A0AAE0TGR1_9BIVA</name>
<reference evidence="2" key="1">
    <citation type="journal article" date="2021" name="Genome Biol. Evol.">
        <title>A High-Quality Reference Genome for a Parasitic Bivalve with Doubly Uniparental Inheritance (Bivalvia: Unionida).</title>
        <authorList>
            <person name="Smith C.H."/>
        </authorList>
    </citation>
    <scope>NUCLEOTIDE SEQUENCE</scope>
    <source>
        <strain evidence="2">CHS0354</strain>
    </source>
</reference>
<sequence>MPNMSQLKDENSMEETDPEELNILFPENRELRFLNLAGNGFTRLHSDIFANNNKLEISDLLG</sequence>